<dbReference type="EMBL" id="JAERRJ010000002">
    <property type="protein sequence ID" value="MBL1073741.1"/>
    <property type="molecule type" value="Genomic_DNA"/>
</dbReference>
<evidence type="ECO:0008006" key="5">
    <source>
        <dbReference type="Google" id="ProtNLM"/>
    </source>
</evidence>
<proteinExistence type="predicted"/>
<feature type="transmembrane region" description="Helical" evidence="2">
    <location>
        <begin position="12"/>
        <end position="33"/>
    </location>
</feature>
<dbReference type="Proteomes" id="UP000602198">
    <property type="component" value="Unassembled WGS sequence"/>
</dbReference>
<accession>A0ABS1LZS5</accession>
<dbReference type="RefSeq" id="WP_201944130.1">
    <property type="nucleotide sequence ID" value="NZ_JAERRJ010000002.1"/>
</dbReference>
<evidence type="ECO:0000313" key="4">
    <source>
        <dbReference type="Proteomes" id="UP000602198"/>
    </source>
</evidence>
<evidence type="ECO:0000313" key="3">
    <source>
        <dbReference type="EMBL" id="MBL1073741.1"/>
    </source>
</evidence>
<comment type="caution">
    <text evidence="3">The sequence shown here is derived from an EMBL/GenBank/DDBJ whole genome shotgun (WGS) entry which is preliminary data.</text>
</comment>
<name>A0ABS1LZS5_9NOCA</name>
<feature type="region of interest" description="Disordered" evidence="1">
    <location>
        <begin position="102"/>
        <end position="122"/>
    </location>
</feature>
<protein>
    <recommendedName>
        <fullName evidence="5">DUF4333 domain-containing protein</fullName>
    </recommendedName>
</protein>
<keyword evidence="4" id="KW-1185">Reference proteome</keyword>
<keyword evidence="2" id="KW-0812">Transmembrane</keyword>
<sequence length="122" mass="13384">MARAREIFGDAMAILVGVLVAFLLLAGAVWALVRYAYPTFDGEVTLVVRCPPELNYCLMESEPEHTPSEAVDRRKGAIIHVGAQRSGIPDLRPGDRVVCTIRSGENDDSNGPSWNVENCRRS</sequence>
<evidence type="ECO:0000256" key="2">
    <source>
        <dbReference type="SAM" id="Phobius"/>
    </source>
</evidence>
<keyword evidence="2" id="KW-1133">Transmembrane helix</keyword>
<reference evidence="3 4" key="1">
    <citation type="submission" date="2021-01" db="EMBL/GenBank/DDBJ databases">
        <title>WGS of actinomycetes isolated from Thailand.</title>
        <authorList>
            <person name="Thawai C."/>
        </authorList>
    </citation>
    <scope>NUCLEOTIDE SEQUENCE [LARGE SCALE GENOMIC DNA]</scope>
    <source>
        <strain evidence="3 4">LPG 2</strain>
    </source>
</reference>
<keyword evidence="2" id="KW-0472">Membrane</keyword>
<evidence type="ECO:0000256" key="1">
    <source>
        <dbReference type="SAM" id="MobiDB-lite"/>
    </source>
</evidence>
<organism evidence="3 4">
    <name type="scientific">Nocardia acididurans</name>
    <dbReference type="NCBI Taxonomy" id="2802282"/>
    <lineage>
        <taxon>Bacteria</taxon>
        <taxon>Bacillati</taxon>
        <taxon>Actinomycetota</taxon>
        <taxon>Actinomycetes</taxon>
        <taxon>Mycobacteriales</taxon>
        <taxon>Nocardiaceae</taxon>
        <taxon>Nocardia</taxon>
    </lineage>
</organism>
<gene>
    <name evidence="3" type="ORF">JK358_04985</name>
</gene>